<proteinExistence type="predicted"/>
<reference evidence="2" key="1">
    <citation type="submission" date="2009-10" db="EMBL/GenBank/DDBJ databases">
        <title>Diversity of trophic interactions inside an arsenic-rich microbial ecosystem.</title>
        <authorList>
            <person name="Bertin P.N."/>
            <person name="Heinrich-Salmeron A."/>
            <person name="Pelletier E."/>
            <person name="Goulhen-Chollet F."/>
            <person name="Arsene-Ploetze F."/>
            <person name="Gallien S."/>
            <person name="Calteau A."/>
            <person name="Vallenet D."/>
            <person name="Casiot C."/>
            <person name="Chane-Woon-Ming B."/>
            <person name="Giloteaux L."/>
            <person name="Barakat M."/>
            <person name="Bonnefoy V."/>
            <person name="Bruneel O."/>
            <person name="Chandler M."/>
            <person name="Cleiss J."/>
            <person name="Duran R."/>
            <person name="Elbaz-Poulichet F."/>
            <person name="Fonknechten N."/>
            <person name="Lauga B."/>
            <person name="Mornico D."/>
            <person name="Ortet P."/>
            <person name="Schaeffer C."/>
            <person name="Siguier P."/>
            <person name="Alexander Thil Smith A."/>
            <person name="Van Dorsselaer A."/>
            <person name="Weissenbach J."/>
            <person name="Medigue C."/>
            <person name="Le Paslier D."/>
        </authorList>
    </citation>
    <scope>NUCLEOTIDE SEQUENCE</scope>
</reference>
<dbReference type="InterPro" id="IPR013108">
    <property type="entry name" value="Amidohydro_3"/>
</dbReference>
<dbReference type="Gene3D" id="3.20.20.140">
    <property type="entry name" value="Metal-dependent hydrolases"/>
    <property type="match status" value="1"/>
</dbReference>
<name>E6QHT3_9ZZZZ</name>
<dbReference type="InterPro" id="IPR032466">
    <property type="entry name" value="Metal_Hydrolase"/>
</dbReference>
<evidence type="ECO:0000313" key="2">
    <source>
        <dbReference type="EMBL" id="CBI06797.1"/>
    </source>
</evidence>
<dbReference type="CDD" id="cd01300">
    <property type="entry name" value="YtcJ_like"/>
    <property type="match status" value="1"/>
</dbReference>
<accession>E6QHT3</accession>
<feature type="domain" description="Amidohydrolase 3" evidence="1">
    <location>
        <begin position="97"/>
        <end position="569"/>
    </location>
</feature>
<dbReference type="SUPFAM" id="SSF51556">
    <property type="entry name" value="Metallo-dependent hydrolases"/>
    <property type="match status" value="1"/>
</dbReference>
<comment type="caution">
    <text evidence="2">The sequence shown here is derived from an EMBL/GenBank/DDBJ whole genome shotgun (WGS) entry which is preliminary data.</text>
</comment>
<dbReference type="PROSITE" id="PS51257">
    <property type="entry name" value="PROKAR_LIPOPROTEIN"/>
    <property type="match status" value="1"/>
</dbReference>
<protein>
    <submittedName>
        <fullName evidence="2">Amidohydrolase 3</fullName>
    </submittedName>
</protein>
<dbReference type="InterPro" id="IPR011059">
    <property type="entry name" value="Metal-dep_hydrolase_composite"/>
</dbReference>
<dbReference type="PANTHER" id="PTHR22642:SF2">
    <property type="entry name" value="PROTEIN LONG AFTER FAR-RED 3"/>
    <property type="match status" value="1"/>
</dbReference>
<evidence type="ECO:0000259" key="1">
    <source>
        <dbReference type="Pfam" id="PF07969"/>
    </source>
</evidence>
<dbReference type="Pfam" id="PF07969">
    <property type="entry name" value="Amidohydro_3"/>
    <property type="match status" value="1"/>
</dbReference>
<dbReference type="EMBL" id="CABQ01000021">
    <property type="protein sequence ID" value="CBI06797.1"/>
    <property type="molecule type" value="Genomic_DNA"/>
</dbReference>
<dbReference type="AlphaFoldDB" id="E6QHT3"/>
<dbReference type="SUPFAM" id="SSF51338">
    <property type="entry name" value="Composite domain of metallo-dependent hydrolases"/>
    <property type="match status" value="1"/>
</dbReference>
<sequence length="578" mass="62111">MRSIRHIFFVPLLAAFFAGCVSSAQSGMPANPATLPELILYNARILTGEGLDGNDPQFVSAMAIGAGKVIAVGTDETIKKLAGPKTRLRDLDSAHTGVFVMPGLNDAHTHMGDAGRQKLSVDLTGAHSLGEMLDRVAAYQKTAEPGQWLLGGGWDHTLWSTGALPTRADLDRVSGGHPAFLYRVDGHIAIANSAALKAAGITGKTTAPRGGAIDLDSQGEPTGIIRDTAMDLVEKVIPPPTAAFSLRGDELAIEDAVSHGLTSVQDFSTWQDFLNYEQLEKAGELRVRISEWLPFVDPLPVLIAHRAHHDAQDAMLHTGMLKGFMDGSLGSRTAALEAPYADDPRNSGLARFTQPELNAMAVERARAGFQIGFHAIGDRATAMALTAFGQPIGDGRLVATGHRDRVEHAQVVNPADVARFKELGIIASMQPNHLLTDMNWAMDRLGPERAAYSYGWKTFLDAGVPLAFGTDYPVEPITPFRGIYCAVTRKNEAGTKSWYPATALTRAEALYAYTQGSAYAEFAEQRKGKLAPGYEADYILLDRDLMTIPAPEILKTKVLETVVGGKTVYATPGALTNR</sequence>
<keyword evidence="2" id="KW-0378">Hydrolase</keyword>
<dbReference type="GO" id="GO:0016810">
    <property type="term" value="F:hydrolase activity, acting on carbon-nitrogen (but not peptide) bonds"/>
    <property type="evidence" value="ECO:0007669"/>
    <property type="project" value="InterPro"/>
</dbReference>
<dbReference type="Gene3D" id="2.30.40.10">
    <property type="entry name" value="Urease, subunit C, domain 1"/>
    <property type="match status" value="1"/>
</dbReference>
<organism evidence="2">
    <name type="scientific">mine drainage metagenome</name>
    <dbReference type="NCBI Taxonomy" id="410659"/>
    <lineage>
        <taxon>unclassified sequences</taxon>
        <taxon>metagenomes</taxon>
        <taxon>ecological metagenomes</taxon>
    </lineage>
</organism>
<gene>
    <name evidence="2" type="ORF">CARN6_0069</name>
</gene>
<dbReference type="PANTHER" id="PTHR22642">
    <property type="entry name" value="IMIDAZOLONEPROPIONASE"/>
    <property type="match status" value="1"/>
</dbReference>
<dbReference type="InterPro" id="IPR033932">
    <property type="entry name" value="YtcJ-like"/>
</dbReference>
<dbReference type="Gene3D" id="3.10.310.70">
    <property type="match status" value="1"/>
</dbReference>